<gene>
    <name evidence="3" type="ORF">NAEGRDRAFT_64308</name>
</gene>
<dbReference type="Gene3D" id="1.20.1280.50">
    <property type="match status" value="1"/>
</dbReference>
<evidence type="ECO:0000256" key="1">
    <source>
        <dbReference type="SAM" id="MobiDB-lite"/>
    </source>
</evidence>
<feature type="compositionally biased region" description="Polar residues" evidence="1">
    <location>
        <begin position="16"/>
        <end position="27"/>
    </location>
</feature>
<dbReference type="PROSITE" id="PS50181">
    <property type="entry name" value="FBOX"/>
    <property type="match status" value="1"/>
</dbReference>
<dbReference type="KEGG" id="ngr:NAEGRDRAFT_64308"/>
<dbReference type="CDD" id="cd09917">
    <property type="entry name" value="F-box_SF"/>
    <property type="match status" value="1"/>
</dbReference>
<feature type="region of interest" description="Disordered" evidence="1">
    <location>
        <begin position="1"/>
        <end position="27"/>
    </location>
</feature>
<dbReference type="OMA" id="DNDMERM"/>
<proteinExistence type="predicted"/>
<protein>
    <submittedName>
        <fullName evidence="3">FBOX domain-containing protein</fullName>
    </submittedName>
</protein>
<dbReference type="SUPFAM" id="SSF81383">
    <property type="entry name" value="F-box domain"/>
    <property type="match status" value="1"/>
</dbReference>
<evidence type="ECO:0000313" key="4">
    <source>
        <dbReference type="Proteomes" id="UP000006671"/>
    </source>
</evidence>
<dbReference type="InParanoid" id="D2V647"/>
<dbReference type="SMART" id="SM00256">
    <property type="entry name" value="FBOX"/>
    <property type="match status" value="1"/>
</dbReference>
<sequence>MGQSLSLDDEADNDMEQIQSSTNQSSESARNIYNSIYQQTSAIELDCSEDLFGSENIWSNLPLDAIKYIFEFLPFSDLFNTSRVCKKFNSLCWKHLTVIDISKESKSAALYVNDQVLARVVSLIPNIKHLSLCGCRLLTSDSLELITFQTNLQSLDLSYVPRLELSCLCKIADTCTHLKRLVLAGGYRSWDSGNVEKNFPFFPNLEVFVFKRPNCTTKQFREFLRKQCNTLKGLNIDSPQNYSAIDSEIISDILSNEKCKEQLIFLNLNFREDGYAASSFNSKVVANLQHFKKLKGLSISTFVDEETCKLVLKSIGNQLEYLNVTRTGPSAEITSTLLSVPMRNLKILSLHRNDLLQGSNSIHVSNIKKILQSALNRDGDLGRLECFEFCYVKHNDSIDELTSKFNPYFKNIREWKRKLGFEDY</sequence>
<dbReference type="GeneID" id="8849542"/>
<dbReference type="OrthoDB" id="550575at2759"/>
<dbReference type="SUPFAM" id="SSF52047">
    <property type="entry name" value="RNI-like"/>
    <property type="match status" value="1"/>
</dbReference>
<dbReference type="AlphaFoldDB" id="D2V647"/>
<dbReference type="Gene3D" id="3.80.10.10">
    <property type="entry name" value="Ribonuclease Inhibitor"/>
    <property type="match status" value="1"/>
</dbReference>
<dbReference type="InterPro" id="IPR001810">
    <property type="entry name" value="F-box_dom"/>
</dbReference>
<keyword evidence="4" id="KW-1185">Reference proteome</keyword>
<dbReference type="EMBL" id="GG738853">
    <property type="protein sequence ID" value="EFC47768.1"/>
    <property type="molecule type" value="Genomic_DNA"/>
</dbReference>
<organism evidence="4">
    <name type="scientific">Naegleria gruberi</name>
    <name type="common">Amoeba</name>
    <dbReference type="NCBI Taxonomy" id="5762"/>
    <lineage>
        <taxon>Eukaryota</taxon>
        <taxon>Discoba</taxon>
        <taxon>Heterolobosea</taxon>
        <taxon>Tetramitia</taxon>
        <taxon>Eutetramitia</taxon>
        <taxon>Vahlkampfiidae</taxon>
        <taxon>Naegleria</taxon>
    </lineage>
</organism>
<dbReference type="VEuPathDB" id="AmoebaDB:NAEGRDRAFT_64308"/>
<dbReference type="InterPro" id="IPR032675">
    <property type="entry name" value="LRR_dom_sf"/>
</dbReference>
<name>D2V647_NAEGR</name>
<dbReference type="InterPro" id="IPR036047">
    <property type="entry name" value="F-box-like_dom_sf"/>
</dbReference>
<dbReference type="Proteomes" id="UP000006671">
    <property type="component" value="Unassembled WGS sequence"/>
</dbReference>
<feature type="domain" description="F-box" evidence="2">
    <location>
        <begin position="55"/>
        <end position="91"/>
    </location>
</feature>
<evidence type="ECO:0000313" key="3">
    <source>
        <dbReference type="EMBL" id="EFC47768.1"/>
    </source>
</evidence>
<evidence type="ECO:0000259" key="2">
    <source>
        <dbReference type="PROSITE" id="PS50181"/>
    </source>
</evidence>
<dbReference type="RefSeq" id="XP_002680512.1">
    <property type="nucleotide sequence ID" value="XM_002680466.1"/>
</dbReference>
<reference evidence="3 4" key="1">
    <citation type="journal article" date="2010" name="Cell">
        <title>The genome of Naegleria gruberi illuminates early eukaryotic versatility.</title>
        <authorList>
            <person name="Fritz-Laylin L.K."/>
            <person name="Prochnik S.E."/>
            <person name="Ginger M.L."/>
            <person name="Dacks J.B."/>
            <person name="Carpenter M.L."/>
            <person name="Field M.C."/>
            <person name="Kuo A."/>
            <person name="Paredez A."/>
            <person name="Chapman J."/>
            <person name="Pham J."/>
            <person name="Shu S."/>
            <person name="Neupane R."/>
            <person name="Cipriano M."/>
            <person name="Mancuso J."/>
            <person name="Tu H."/>
            <person name="Salamov A."/>
            <person name="Lindquist E."/>
            <person name="Shapiro H."/>
            <person name="Lucas S."/>
            <person name="Grigoriev I.V."/>
            <person name="Cande W.Z."/>
            <person name="Fulton C."/>
            <person name="Rokhsar D.S."/>
            <person name="Dawson S.C."/>
        </authorList>
    </citation>
    <scope>NUCLEOTIDE SEQUENCE [LARGE SCALE GENOMIC DNA]</scope>
    <source>
        <strain evidence="3 4">NEG-M</strain>
    </source>
</reference>
<dbReference type="Pfam" id="PF00646">
    <property type="entry name" value="F-box"/>
    <property type="match status" value="1"/>
</dbReference>
<accession>D2V647</accession>